<evidence type="ECO:0000256" key="2">
    <source>
        <dbReference type="SAM" id="Phobius"/>
    </source>
</evidence>
<comment type="caution">
    <text evidence="3">The sequence shown here is derived from an EMBL/GenBank/DDBJ whole genome shotgun (WGS) entry which is preliminary data.</text>
</comment>
<keyword evidence="4" id="KW-1185">Reference proteome</keyword>
<keyword evidence="2" id="KW-0812">Transmembrane</keyword>
<dbReference type="AlphaFoldDB" id="A0A937UVG2"/>
<dbReference type="EMBL" id="JAEACQ010000298">
    <property type="protein sequence ID" value="MBL7632221.1"/>
    <property type="molecule type" value="Genomic_DNA"/>
</dbReference>
<dbReference type="Proteomes" id="UP000604475">
    <property type="component" value="Unassembled WGS sequence"/>
</dbReference>
<evidence type="ECO:0000313" key="4">
    <source>
        <dbReference type="Proteomes" id="UP000604475"/>
    </source>
</evidence>
<evidence type="ECO:0000313" key="3">
    <source>
        <dbReference type="EMBL" id="MBL7632221.1"/>
    </source>
</evidence>
<gene>
    <name evidence="3" type="ORF">I7412_34730</name>
</gene>
<feature type="transmembrane region" description="Helical" evidence="2">
    <location>
        <begin position="233"/>
        <end position="256"/>
    </location>
</feature>
<name>A0A937UVG2_9ACTN</name>
<sequence>MSGGLRVLALAAAGATAGVGAALLALSASGRLTWPAAPPPGRASPQRPDASGGGAAAGRWRSLPAAVGPVGAAAGAGLVVGALVGLPVLALVAAGVVWLARQARGVRAVPAVNELGEAVATWCETVRQELDAGQPLRAAVAASCQLPPPPLAAPLTALARRLEAQEALPVALAAFHREAGHPAVGQVVAALTLAYRHGAGELGRLMASQVETTRHRVAVVRDLHAGRARHRRAMALLLGLFALTTAGLLAAWPALLTPYRTPLGQLALAADLALVGTAVRALLRRSRPPTVPDFFGRDAR</sequence>
<dbReference type="RefSeq" id="WP_203010312.1">
    <property type="nucleotide sequence ID" value="NZ_JADWYU010000154.1"/>
</dbReference>
<protein>
    <recommendedName>
        <fullName evidence="5">Type II secretion system protein GspF domain-containing protein</fullName>
    </recommendedName>
</protein>
<dbReference type="PANTHER" id="PTHR35007:SF3">
    <property type="entry name" value="POSSIBLE CONSERVED ALANINE RICH MEMBRANE PROTEIN"/>
    <property type="match status" value="1"/>
</dbReference>
<keyword evidence="2" id="KW-0472">Membrane</keyword>
<keyword evidence="2" id="KW-1133">Transmembrane helix</keyword>
<accession>A0A937UVG2</accession>
<evidence type="ECO:0000256" key="1">
    <source>
        <dbReference type="SAM" id="MobiDB-lite"/>
    </source>
</evidence>
<feature type="transmembrane region" description="Helical" evidence="2">
    <location>
        <begin position="67"/>
        <end position="100"/>
    </location>
</feature>
<feature type="transmembrane region" description="Helical" evidence="2">
    <location>
        <begin position="262"/>
        <end position="283"/>
    </location>
</feature>
<dbReference type="PANTHER" id="PTHR35007">
    <property type="entry name" value="INTEGRAL MEMBRANE PROTEIN-RELATED"/>
    <property type="match status" value="1"/>
</dbReference>
<evidence type="ECO:0008006" key="5">
    <source>
        <dbReference type="Google" id="ProtNLM"/>
    </source>
</evidence>
<organism evidence="3 4">
    <name type="scientific">Frankia nepalensis</name>
    <dbReference type="NCBI Taxonomy" id="1836974"/>
    <lineage>
        <taxon>Bacteria</taxon>
        <taxon>Bacillati</taxon>
        <taxon>Actinomycetota</taxon>
        <taxon>Actinomycetes</taxon>
        <taxon>Frankiales</taxon>
        <taxon>Frankiaceae</taxon>
        <taxon>Frankia</taxon>
    </lineage>
</organism>
<proteinExistence type="predicted"/>
<reference evidence="3" key="1">
    <citation type="submission" date="2020-12" db="EMBL/GenBank/DDBJ databases">
        <title>Genomic characterization of non-nitrogen-fixing Frankia strains.</title>
        <authorList>
            <person name="Carlos-Shanley C."/>
            <person name="Guerra T."/>
            <person name="Hahn D."/>
        </authorList>
    </citation>
    <scope>NUCLEOTIDE SEQUENCE</scope>
    <source>
        <strain evidence="3">CN6</strain>
    </source>
</reference>
<feature type="region of interest" description="Disordered" evidence="1">
    <location>
        <begin position="35"/>
        <end position="57"/>
    </location>
</feature>